<evidence type="ECO:0000313" key="3">
    <source>
        <dbReference type="Proteomes" id="UP001519460"/>
    </source>
</evidence>
<dbReference type="EMBL" id="JACVVK020000142">
    <property type="protein sequence ID" value="KAK7489142.1"/>
    <property type="molecule type" value="Genomic_DNA"/>
</dbReference>
<evidence type="ECO:0000313" key="2">
    <source>
        <dbReference type="EMBL" id="KAK7489142.1"/>
    </source>
</evidence>
<sequence length="208" mass="23151">MAHWHIFSLVGFLLLWCGARALNCEDTNEVTQEEFKCFSTYGISVTTGTTKIENVVQSDPTAACRYYYGNLAAYKKALTCAFGVGKDCLRQLGTRTDLLPDADRLGRGMDYLCSHVADLDADCITTSQSALNNCAFRKGTELAREGLTDTTSLLCASYRVAYECMKEELRCPKQTLEVQLNFTNQYMRPRACSPFDGEAYSCIATQLN</sequence>
<reference evidence="2 3" key="1">
    <citation type="journal article" date="2023" name="Sci. Data">
        <title>Genome assembly of the Korean intertidal mud-creeper Batillaria attramentaria.</title>
        <authorList>
            <person name="Patra A.K."/>
            <person name="Ho P.T."/>
            <person name="Jun S."/>
            <person name="Lee S.J."/>
            <person name="Kim Y."/>
            <person name="Won Y.J."/>
        </authorList>
    </citation>
    <scope>NUCLEOTIDE SEQUENCE [LARGE SCALE GENOMIC DNA]</scope>
    <source>
        <strain evidence="2">Wonlab-2016</strain>
    </source>
</reference>
<feature type="signal peptide" evidence="1">
    <location>
        <begin position="1"/>
        <end position="21"/>
    </location>
</feature>
<dbReference type="AlphaFoldDB" id="A0ABD0KPR6"/>
<dbReference type="Proteomes" id="UP001519460">
    <property type="component" value="Unassembled WGS sequence"/>
</dbReference>
<feature type="chain" id="PRO_5044824918" description="Secreted protein" evidence="1">
    <location>
        <begin position="22"/>
        <end position="208"/>
    </location>
</feature>
<comment type="caution">
    <text evidence="2">The sequence shown here is derived from an EMBL/GenBank/DDBJ whole genome shotgun (WGS) entry which is preliminary data.</text>
</comment>
<name>A0ABD0KPR6_9CAEN</name>
<evidence type="ECO:0008006" key="4">
    <source>
        <dbReference type="Google" id="ProtNLM"/>
    </source>
</evidence>
<keyword evidence="1" id="KW-0732">Signal</keyword>
<protein>
    <recommendedName>
        <fullName evidence="4">Secreted protein</fullName>
    </recommendedName>
</protein>
<keyword evidence="3" id="KW-1185">Reference proteome</keyword>
<gene>
    <name evidence="2" type="ORF">BaRGS_00019656</name>
</gene>
<organism evidence="2 3">
    <name type="scientific">Batillaria attramentaria</name>
    <dbReference type="NCBI Taxonomy" id="370345"/>
    <lineage>
        <taxon>Eukaryota</taxon>
        <taxon>Metazoa</taxon>
        <taxon>Spiralia</taxon>
        <taxon>Lophotrochozoa</taxon>
        <taxon>Mollusca</taxon>
        <taxon>Gastropoda</taxon>
        <taxon>Caenogastropoda</taxon>
        <taxon>Sorbeoconcha</taxon>
        <taxon>Cerithioidea</taxon>
        <taxon>Batillariidae</taxon>
        <taxon>Batillaria</taxon>
    </lineage>
</organism>
<accession>A0ABD0KPR6</accession>
<proteinExistence type="predicted"/>
<evidence type="ECO:0000256" key="1">
    <source>
        <dbReference type="SAM" id="SignalP"/>
    </source>
</evidence>